<gene>
    <name evidence="1" type="ORF">ACFPZI_12690</name>
</gene>
<dbReference type="RefSeq" id="WP_381362344.1">
    <property type="nucleotide sequence ID" value="NZ_JBHSOA010000025.1"/>
</dbReference>
<keyword evidence="2" id="KW-1185">Reference proteome</keyword>
<comment type="caution">
    <text evidence="1">The sequence shown here is derived from an EMBL/GenBank/DDBJ whole genome shotgun (WGS) entry which is preliminary data.</text>
</comment>
<protein>
    <submittedName>
        <fullName evidence="1">Uncharacterized protein</fullName>
    </submittedName>
</protein>
<evidence type="ECO:0000313" key="1">
    <source>
        <dbReference type="EMBL" id="MFC5852657.1"/>
    </source>
</evidence>
<dbReference type="Proteomes" id="UP001596180">
    <property type="component" value="Unassembled WGS sequence"/>
</dbReference>
<sequence>MLPDNSPHFVVRRVMAILRGDPDFVRKGMCGLDVMERLGYGRDMRVTVTGGPDLTVSSTMKLKFRLSVSGPVACGFT</sequence>
<accession>A0ABW1DVI0</accession>
<proteinExistence type="predicted"/>
<reference evidence="2" key="1">
    <citation type="journal article" date="2019" name="Int. J. Syst. Evol. Microbiol.">
        <title>The Global Catalogue of Microorganisms (GCM) 10K type strain sequencing project: providing services to taxonomists for standard genome sequencing and annotation.</title>
        <authorList>
            <consortium name="The Broad Institute Genomics Platform"/>
            <consortium name="The Broad Institute Genome Sequencing Center for Infectious Disease"/>
            <person name="Wu L."/>
            <person name="Ma J."/>
        </authorList>
    </citation>
    <scope>NUCLEOTIDE SEQUENCE [LARGE SCALE GENOMIC DNA]</scope>
    <source>
        <strain evidence="2">JCM 10411</strain>
    </source>
</reference>
<evidence type="ECO:0000313" key="2">
    <source>
        <dbReference type="Proteomes" id="UP001596180"/>
    </source>
</evidence>
<name>A0ABW1DVI0_9ACTN</name>
<dbReference type="EMBL" id="JBHSOA010000025">
    <property type="protein sequence ID" value="MFC5852657.1"/>
    <property type="molecule type" value="Genomic_DNA"/>
</dbReference>
<organism evidence="1 2">
    <name type="scientific">Streptomyces chlorus</name>
    <dbReference type="NCBI Taxonomy" id="887452"/>
    <lineage>
        <taxon>Bacteria</taxon>
        <taxon>Bacillati</taxon>
        <taxon>Actinomycetota</taxon>
        <taxon>Actinomycetes</taxon>
        <taxon>Kitasatosporales</taxon>
        <taxon>Streptomycetaceae</taxon>
        <taxon>Streptomyces</taxon>
    </lineage>
</organism>